<dbReference type="AlphaFoldDB" id="A0A173YAY5"/>
<reference evidence="2 3" key="1">
    <citation type="submission" date="2015-09" db="EMBL/GenBank/DDBJ databases">
        <authorList>
            <consortium name="Pathogen Informatics"/>
        </authorList>
    </citation>
    <scope>NUCLEOTIDE SEQUENCE [LARGE SCALE GENOMIC DNA]</scope>
    <source>
        <strain evidence="2 3">2789STDY5834855</strain>
    </source>
</reference>
<name>A0A173YAY5_9CLOT</name>
<keyword evidence="1" id="KW-0472">Membrane</keyword>
<evidence type="ECO:0000313" key="3">
    <source>
        <dbReference type="Proteomes" id="UP000095558"/>
    </source>
</evidence>
<organism evidence="2 3">
    <name type="scientific">Clostridium disporicum</name>
    <dbReference type="NCBI Taxonomy" id="84024"/>
    <lineage>
        <taxon>Bacteria</taxon>
        <taxon>Bacillati</taxon>
        <taxon>Bacillota</taxon>
        <taxon>Clostridia</taxon>
        <taxon>Eubacteriales</taxon>
        <taxon>Clostridiaceae</taxon>
        <taxon>Clostridium</taxon>
    </lineage>
</organism>
<dbReference type="EMBL" id="CYZV01000002">
    <property type="protein sequence ID" value="CUN60397.1"/>
    <property type="molecule type" value="Genomic_DNA"/>
</dbReference>
<feature type="transmembrane region" description="Helical" evidence="1">
    <location>
        <begin position="22"/>
        <end position="46"/>
    </location>
</feature>
<evidence type="ECO:0000256" key="1">
    <source>
        <dbReference type="SAM" id="Phobius"/>
    </source>
</evidence>
<feature type="transmembrane region" description="Helical" evidence="1">
    <location>
        <begin position="103"/>
        <end position="129"/>
    </location>
</feature>
<keyword evidence="1" id="KW-0812">Transmembrane</keyword>
<dbReference type="Proteomes" id="UP000095558">
    <property type="component" value="Unassembled WGS sequence"/>
</dbReference>
<sequence length="210" mass="23924">MGNLFNLDSGFSKFMNRVSDLFLLNILWVICSIPIITIGASTTALYSVNLNLLSENEGHITKAFFKAFKENFKKSTAIWLIVLLISTILVVNLIFWLKCGLSIAYIALPFIFFTLFIFLLVTPYIFPVLSQTNSSILSIIKYCFFISIKALPYSLLITLFGLSVLFATFYFPIVFLFMLLLGVAIHSYMVSRIFLIVYNKNNNHFSKILS</sequence>
<evidence type="ECO:0000313" key="2">
    <source>
        <dbReference type="EMBL" id="CUN60397.1"/>
    </source>
</evidence>
<proteinExistence type="predicted"/>
<keyword evidence="1" id="KW-1133">Transmembrane helix</keyword>
<protein>
    <submittedName>
        <fullName evidence="2">Protein of uncharacterized function, DUF624</fullName>
    </submittedName>
</protein>
<feature type="transmembrane region" description="Helical" evidence="1">
    <location>
        <begin position="76"/>
        <end position="97"/>
    </location>
</feature>
<feature type="transmembrane region" description="Helical" evidence="1">
    <location>
        <begin position="177"/>
        <end position="198"/>
    </location>
</feature>
<dbReference type="Pfam" id="PF04854">
    <property type="entry name" value="DUF624"/>
    <property type="match status" value="1"/>
</dbReference>
<dbReference type="RefSeq" id="WP_055275081.1">
    <property type="nucleotide sequence ID" value="NZ_CYZV01000002.1"/>
</dbReference>
<dbReference type="InterPro" id="IPR006938">
    <property type="entry name" value="DUF624"/>
</dbReference>
<gene>
    <name evidence="2" type="ORF">ERS852470_00306</name>
</gene>
<accession>A0A173YAY5</accession>
<feature type="transmembrane region" description="Helical" evidence="1">
    <location>
        <begin position="150"/>
        <end position="171"/>
    </location>
</feature>